<dbReference type="HOGENOM" id="CLU_837449_0_0_1"/>
<dbReference type="VEuPathDB" id="VectorBase:CPIJ007353"/>
<dbReference type="Pfam" id="PF23309">
    <property type="entry name" value="DUF7083"/>
    <property type="match status" value="1"/>
</dbReference>
<keyword evidence="4" id="KW-1185">Reference proteome</keyword>
<dbReference type="STRING" id="7176.B0WKC1"/>
<evidence type="ECO:0000313" key="2">
    <source>
        <dbReference type="EMBL" id="EDS29712.1"/>
    </source>
</evidence>
<proteinExistence type="predicted"/>
<accession>B0WKC1</accession>
<feature type="domain" description="DUF7083" evidence="1">
    <location>
        <begin position="84"/>
        <end position="137"/>
    </location>
</feature>
<dbReference type="AlphaFoldDB" id="B0WKC1"/>
<dbReference type="InterPro" id="IPR055510">
    <property type="entry name" value="DUF7083"/>
</dbReference>
<dbReference type="EnsemblMetazoa" id="CPIJ007353-RA">
    <property type="protein sequence ID" value="CPIJ007353-PA"/>
    <property type="gene ID" value="CPIJ007353"/>
</dbReference>
<reference evidence="2" key="1">
    <citation type="submission" date="2007-03" db="EMBL/GenBank/DDBJ databases">
        <title>Annotation of Culex pipiens quinquefasciatus.</title>
        <authorList>
            <consortium name="The Broad Institute Genome Sequencing Platform"/>
            <person name="Atkinson P.W."/>
            <person name="Hemingway J."/>
            <person name="Christensen B.M."/>
            <person name="Higgs S."/>
            <person name="Kodira C."/>
            <person name="Hannick L."/>
            <person name="Megy K."/>
            <person name="O'Leary S."/>
            <person name="Pearson M."/>
            <person name="Haas B.J."/>
            <person name="Mauceli E."/>
            <person name="Wortman J.R."/>
            <person name="Lee N.H."/>
            <person name="Guigo R."/>
            <person name="Stanke M."/>
            <person name="Alvarado L."/>
            <person name="Amedeo P."/>
            <person name="Antoine C.H."/>
            <person name="Arensburger P."/>
            <person name="Bidwell S.L."/>
            <person name="Crawford M."/>
            <person name="Camaro F."/>
            <person name="Devon K."/>
            <person name="Engels R."/>
            <person name="Hammond M."/>
            <person name="Howarth C."/>
            <person name="Koehrsen M."/>
            <person name="Lawson D."/>
            <person name="Montgomery P."/>
            <person name="Nene V."/>
            <person name="Nusbaum C."/>
            <person name="Puiu D."/>
            <person name="Romero-Severson J."/>
            <person name="Severson D.W."/>
            <person name="Shumway M."/>
            <person name="Sisk P."/>
            <person name="Stolte C."/>
            <person name="Zeng Q."/>
            <person name="Eisenstadt E."/>
            <person name="Fraser-Liggett C."/>
            <person name="Strausberg R."/>
            <person name="Galagan J."/>
            <person name="Birren B."/>
            <person name="Collins F.H."/>
        </authorList>
    </citation>
    <scope>NUCLEOTIDE SEQUENCE [LARGE SCALE GENOMIC DNA]</scope>
    <source>
        <strain evidence="2">JHB</strain>
    </source>
</reference>
<dbReference type="OrthoDB" id="7759438at2759"/>
<protein>
    <recommendedName>
        <fullName evidence="1">DUF7083 domain-containing protein</fullName>
    </recommendedName>
</protein>
<name>B0WKC1_CULQU</name>
<evidence type="ECO:0000313" key="3">
    <source>
        <dbReference type="EnsemblMetazoa" id="CPIJ007353-PA"/>
    </source>
</evidence>
<reference evidence="3" key="2">
    <citation type="submission" date="2021-02" db="UniProtKB">
        <authorList>
            <consortium name="EnsemblMetazoa"/>
        </authorList>
    </citation>
    <scope>IDENTIFICATION</scope>
    <source>
        <strain evidence="3">JHB</strain>
    </source>
</reference>
<evidence type="ECO:0000259" key="1">
    <source>
        <dbReference type="Pfam" id="PF23309"/>
    </source>
</evidence>
<organism>
    <name type="scientific">Culex quinquefasciatus</name>
    <name type="common">Southern house mosquito</name>
    <name type="synonym">Culex pungens</name>
    <dbReference type="NCBI Taxonomy" id="7176"/>
    <lineage>
        <taxon>Eukaryota</taxon>
        <taxon>Metazoa</taxon>
        <taxon>Ecdysozoa</taxon>
        <taxon>Arthropoda</taxon>
        <taxon>Hexapoda</taxon>
        <taxon>Insecta</taxon>
        <taxon>Pterygota</taxon>
        <taxon>Neoptera</taxon>
        <taxon>Endopterygota</taxon>
        <taxon>Diptera</taxon>
        <taxon>Nematocera</taxon>
        <taxon>Culicoidea</taxon>
        <taxon>Culicidae</taxon>
        <taxon>Culicinae</taxon>
        <taxon>Culicini</taxon>
        <taxon>Culex</taxon>
        <taxon>Culex</taxon>
    </lineage>
</organism>
<dbReference type="Proteomes" id="UP000002320">
    <property type="component" value="Unassembled WGS sequence"/>
</dbReference>
<evidence type="ECO:0000313" key="4">
    <source>
        <dbReference type="Proteomes" id="UP000002320"/>
    </source>
</evidence>
<dbReference type="VEuPathDB" id="VectorBase:CQUJHB010208"/>
<gene>
    <name evidence="3" type="primary">6039559</name>
    <name evidence="2" type="ORF">CpipJ_CPIJ007353</name>
</gene>
<sequence length="332" mass="37030">MVERDVVDQQEVSVSAASAALRACRRVRHLQAAQRGLCRIHLPMDLRFQAGLEVRDCLEQGCRSRWKLQVLPGRLAATVELLRSGSQDLDDPARVRLLLRKLSTPVHEKYTNTVLSNHPRDFTLAQTVAKLKKLFGRQKSVFHARYQCLQYAKNDADDFTTYAATVNKHCEAFQLSKLSSDQFKALRFVCGLQSSRDADIRARLISKLEADETAAVEAAAAGAAAGDAGAAGVAARSRVTLENLVEECHRVANLKQDTLMVENKDARNVYIVSRNQKKPASQGKPKTPKTPCWKCGDNHYVRAHPWNFRFKNEDMHGAASSGGELQLFDKFL</sequence>
<dbReference type="InParanoid" id="B0WKC1"/>
<dbReference type="KEGG" id="cqu:CpipJ_CPIJ007353"/>
<dbReference type="EMBL" id="DS231969">
    <property type="protein sequence ID" value="EDS29712.1"/>
    <property type="molecule type" value="Genomic_DNA"/>
</dbReference>